<accession>A0A834LYX0</accession>
<sequence>MRKSRVLIACINTGAPELNEFNLMASLVINDRIPSRHMPLLLVPAHLQLFECRVRGGRRINPGILQRVAGFPQNN</sequence>
<proteinExistence type="predicted"/>
<evidence type="ECO:0000313" key="2">
    <source>
        <dbReference type="Proteomes" id="UP000625711"/>
    </source>
</evidence>
<dbReference type="EMBL" id="JAACXV010014612">
    <property type="protein sequence ID" value="KAF7265496.1"/>
    <property type="molecule type" value="Genomic_DNA"/>
</dbReference>
<gene>
    <name evidence="1" type="ORF">GWI33_021150</name>
</gene>
<reference evidence="1" key="1">
    <citation type="submission" date="2020-08" db="EMBL/GenBank/DDBJ databases">
        <title>Genome sequencing and assembly of the red palm weevil Rhynchophorus ferrugineus.</title>
        <authorList>
            <person name="Dias G.B."/>
            <person name="Bergman C.M."/>
            <person name="Manee M."/>
        </authorList>
    </citation>
    <scope>NUCLEOTIDE SEQUENCE</scope>
    <source>
        <strain evidence="1">AA-2017</strain>
        <tissue evidence="1">Whole larva</tissue>
    </source>
</reference>
<comment type="caution">
    <text evidence="1">The sequence shown here is derived from an EMBL/GenBank/DDBJ whole genome shotgun (WGS) entry which is preliminary data.</text>
</comment>
<evidence type="ECO:0000313" key="1">
    <source>
        <dbReference type="EMBL" id="KAF7265496.1"/>
    </source>
</evidence>
<dbReference type="AlphaFoldDB" id="A0A834LYX0"/>
<dbReference type="Proteomes" id="UP000625711">
    <property type="component" value="Unassembled WGS sequence"/>
</dbReference>
<name>A0A834LYX0_RHYFE</name>
<keyword evidence="2" id="KW-1185">Reference proteome</keyword>
<organism evidence="1 2">
    <name type="scientific">Rhynchophorus ferrugineus</name>
    <name type="common">Red palm weevil</name>
    <name type="synonym">Curculio ferrugineus</name>
    <dbReference type="NCBI Taxonomy" id="354439"/>
    <lineage>
        <taxon>Eukaryota</taxon>
        <taxon>Metazoa</taxon>
        <taxon>Ecdysozoa</taxon>
        <taxon>Arthropoda</taxon>
        <taxon>Hexapoda</taxon>
        <taxon>Insecta</taxon>
        <taxon>Pterygota</taxon>
        <taxon>Neoptera</taxon>
        <taxon>Endopterygota</taxon>
        <taxon>Coleoptera</taxon>
        <taxon>Polyphaga</taxon>
        <taxon>Cucujiformia</taxon>
        <taxon>Curculionidae</taxon>
        <taxon>Dryophthorinae</taxon>
        <taxon>Rhynchophorus</taxon>
    </lineage>
</organism>
<protein>
    <submittedName>
        <fullName evidence="1">Uncharacterized protein</fullName>
    </submittedName>
</protein>